<gene>
    <name evidence="17" type="ORF">HNR61_003663</name>
</gene>
<keyword evidence="10 12" id="KW-0413">Isomerase</keyword>
<evidence type="ECO:0000256" key="6">
    <source>
        <dbReference type="ARBA" id="ARBA00013185"/>
    </source>
</evidence>
<name>A0A7W3LPQ6_ACTNM</name>
<dbReference type="Proteomes" id="UP000572680">
    <property type="component" value="Unassembled WGS sequence"/>
</dbReference>
<evidence type="ECO:0000256" key="10">
    <source>
        <dbReference type="ARBA" id="ARBA00023235"/>
    </source>
</evidence>
<feature type="binding site" evidence="15">
    <location>
        <begin position="214"/>
        <end position="216"/>
    </location>
    <ligand>
        <name>beta-D-galactose</name>
        <dbReference type="ChEBI" id="CHEBI:27667"/>
    </ligand>
</feature>
<evidence type="ECO:0000256" key="11">
    <source>
        <dbReference type="ARBA" id="ARBA00023277"/>
    </source>
</evidence>
<dbReference type="GO" id="GO:0004034">
    <property type="term" value="F:aldose 1-epimerase activity"/>
    <property type="evidence" value="ECO:0007669"/>
    <property type="project" value="UniProtKB-EC"/>
</dbReference>
<dbReference type="UniPathway" id="UPA00242"/>
<evidence type="ECO:0000256" key="8">
    <source>
        <dbReference type="ARBA" id="ARBA00022490"/>
    </source>
</evidence>
<dbReference type="InterPro" id="IPR047215">
    <property type="entry name" value="Galactose_mutarotase-like"/>
</dbReference>
<dbReference type="InterPro" id="IPR011013">
    <property type="entry name" value="Gal_mutarotase_sf_dom"/>
</dbReference>
<comment type="subcellular location">
    <subcellularLocation>
        <location evidence="2">Cytoplasm</location>
    </subcellularLocation>
</comment>
<dbReference type="PANTHER" id="PTHR10091:SF0">
    <property type="entry name" value="GALACTOSE MUTAROTASE"/>
    <property type="match status" value="1"/>
</dbReference>
<evidence type="ECO:0000256" key="3">
    <source>
        <dbReference type="ARBA" id="ARBA00005028"/>
    </source>
</evidence>
<evidence type="ECO:0000256" key="1">
    <source>
        <dbReference type="ARBA" id="ARBA00001614"/>
    </source>
</evidence>
<evidence type="ECO:0000256" key="2">
    <source>
        <dbReference type="ARBA" id="ARBA00004496"/>
    </source>
</evidence>
<evidence type="ECO:0000256" key="15">
    <source>
        <dbReference type="PIRSR" id="PIRSR005096-3"/>
    </source>
</evidence>
<dbReference type="InterPro" id="IPR008183">
    <property type="entry name" value="Aldose_1/G6P_1-epimerase"/>
</dbReference>
<keyword evidence="9" id="KW-0597">Phosphoprotein</keyword>
<dbReference type="AlphaFoldDB" id="A0A7W3LPQ6"/>
<evidence type="ECO:0000256" key="4">
    <source>
        <dbReference type="ARBA" id="ARBA00006206"/>
    </source>
</evidence>
<proteinExistence type="inferred from homology"/>
<feature type="chain" id="PRO_5030575138" description="Aldose 1-epimerase" evidence="16">
    <location>
        <begin position="26"/>
        <end position="381"/>
    </location>
</feature>
<keyword evidence="18" id="KW-1185">Reference proteome</keyword>
<accession>A0A7W3LPQ6</accession>
<comment type="catalytic activity">
    <reaction evidence="1 12">
        <text>alpha-D-glucose = beta-D-glucose</text>
        <dbReference type="Rhea" id="RHEA:10264"/>
        <dbReference type="ChEBI" id="CHEBI:15903"/>
        <dbReference type="ChEBI" id="CHEBI:17925"/>
        <dbReference type="EC" id="5.1.3.3"/>
    </reaction>
</comment>
<feature type="binding site" evidence="14">
    <location>
        <position position="286"/>
    </location>
    <ligand>
        <name>beta-D-galactose</name>
        <dbReference type="ChEBI" id="CHEBI:27667"/>
    </ligand>
</feature>
<dbReference type="Pfam" id="PF01263">
    <property type="entry name" value="Aldose_epim"/>
    <property type="match status" value="1"/>
</dbReference>
<keyword evidence="8" id="KW-0963">Cytoplasm</keyword>
<organism evidence="17 18">
    <name type="scientific">Actinomadura namibiensis</name>
    <dbReference type="NCBI Taxonomy" id="182080"/>
    <lineage>
        <taxon>Bacteria</taxon>
        <taxon>Bacillati</taxon>
        <taxon>Actinomycetota</taxon>
        <taxon>Actinomycetes</taxon>
        <taxon>Streptosporangiales</taxon>
        <taxon>Thermomonosporaceae</taxon>
        <taxon>Actinomadura</taxon>
    </lineage>
</organism>
<feature type="active site" description="Proton donor" evidence="13">
    <location>
        <position position="214"/>
    </location>
</feature>
<comment type="pathway">
    <text evidence="3 12">Carbohydrate metabolism; hexose metabolism.</text>
</comment>
<dbReference type="GO" id="GO:0030246">
    <property type="term" value="F:carbohydrate binding"/>
    <property type="evidence" value="ECO:0007669"/>
    <property type="project" value="InterPro"/>
</dbReference>
<keyword evidence="11 12" id="KW-0119">Carbohydrate metabolism</keyword>
<dbReference type="NCBIfam" id="NF008277">
    <property type="entry name" value="PRK11055.1"/>
    <property type="match status" value="1"/>
</dbReference>
<dbReference type="FunFam" id="2.70.98.10:FF:000003">
    <property type="entry name" value="Aldose 1-epimerase"/>
    <property type="match status" value="1"/>
</dbReference>
<dbReference type="GO" id="GO:0006006">
    <property type="term" value="P:glucose metabolic process"/>
    <property type="evidence" value="ECO:0007669"/>
    <property type="project" value="TreeGrafter"/>
</dbReference>
<feature type="active site" description="Proton acceptor" evidence="13">
    <location>
        <position position="346"/>
    </location>
</feature>
<protein>
    <recommendedName>
        <fullName evidence="7 12">Aldose 1-epimerase</fullName>
        <ecNumber evidence="6 12">5.1.3.3</ecNumber>
    </recommendedName>
</protein>
<dbReference type="CDD" id="cd09019">
    <property type="entry name" value="galactose_mutarotase_like"/>
    <property type="match status" value="1"/>
</dbReference>
<evidence type="ECO:0000256" key="14">
    <source>
        <dbReference type="PIRSR" id="PIRSR005096-2"/>
    </source>
</evidence>
<evidence type="ECO:0000256" key="12">
    <source>
        <dbReference type="PIRNR" id="PIRNR005096"/>
    </source>
</evidence>
<dbReference type="Gene3D" id="2.70.98.10">
    <property type="match status" value="1"/>
</dbReference>
<evidence type="ECO:0000313" key="17">
    <source>
        <dbReference type="EMBL" id="MBA8952023.1"/>
    </source>
</evidence>
<dbReference type="InterPro" id="IPR014718">
    <property type="entry name" value="GH-type_carb-bd"/>
</dbReference>
<dbReference type="GO" id="GO:0033499">
    <property type="term" value="P:galactose catabolic process via UDP-galactose, Leloir pathway"/>
    <property type="evidence" value="ECO:0007669"/>
    <property type="project" value="TreeGrafter"/>
</dbReference>
<dbReference type="EC" id="5.1.3.3" evidence="6 12"/>
<comment type="caution">
    <text evidence="17">The sequence shown here is derived from an EMBL/GenBank/DDBJ whole genome shotgun (WGS) entry which is preliminary data.</text>
</comment>
<evidence type="ECO:0000256" key="5">
    <source>
        <dbReference type="ARBA" id="ARBA00011245"/>
    </source>
</evidence>
<dbReference type="PANTHER" id="PTHR10091">
    <property type="entry name" value="ALDOSE-1-EPIMERASE"/>
    <property type="match status" value="1"/>
</dbReference>
<evidence type="ECO:0000256" key="13">
    <source>
        <dbReference type="PIRSR" id="PIRSR005096-1"/>
    </source>
</evidence>
<dbReference type="EMBL" id="JACJIA010000004">
    <property type="protein sequence ID" value="MBA8952023.1"/>
    <property type="molecule type" value="Genomic_DNA"/>
</dbReference>
<feature type="binding site" evidence="15">
    <location>
        <begin position="114"/>
        <end position="115"/>
    </location>
    <ligand>
        <name>beta-D-galactose</name>
        <dbReference type="ChEBI" id="CHEBI:27667"/>
    </ligand>
</feature>
<evidence type="ECO:0000256" key="9">
    <source>
        <dbReference type="ARBA" id="ARBA00022553"/>
    </source>
</evidence>
<dbReference type="InterPro" id="IPR018052">
    <property type="entry name" value="Ald1_epimerase_CS"/>
</dbReference>
<evidence type="ECO:0000256" key="16">
    <source>
        <dbReference type="SAM" id="SignalP"/>
    </source>
</evidence>
<dbReference type="PIRSF" id="PIRSF005096">
    <property type="entry name" value="GALM"/>
    <property type="match status" value="1"/>
</dbReference>
<feature type="signal peptide" evidence="16">
    <location>
        <begin position="1"/>
        <end position="25"/>
    </location>
</feature>
<dbReference type="SUPFAM" id="SSF74650">
    <property type="entry name" value="Galactose mutarotase-like"/>
    <property type="match status" value="1"/>
</dbReference>
<dbReference type="RefSeq" id="WP_182844307.1">
    <property type="nucleotide sequence ID" value="NZ_BAAALP010000014.1"/>
</dbReference>
<dbReference type="GO" id="GO:0005737">
    <property type="term" value="C:cytoplasm"/>
    <property type="evidence" value="ECO:0007669"/>
    <property type="project" value="UniProtKB-SubCell"/>
</dbReference>
<keyword evidence="16" id="KW-0732">Signal</keyword>
<reference evidence="17 18" key="1">
    <citation type="submission" date="2020-08" db="EMBL/GenBank/DDBJ databases">
        <title>Genomic Encyclopedia of Type Strains, Phase IV (KMG-IV): sequencing the most valuable type-strain genomes for metagenomic binning, comparative biology and taxonomic classification.</title>
        <authorList>
            <person name="Goeker M."/>
        </authorList>
    </citation>
    <scope>NUCLEOTIDE SEQUENCE [LARGE SCALE GENOMIC DNA]</scope>
    <source>
        <strain evidence="17 18">DSM 44197</strain>
    </source>
</reference>
<evidence type="ECO:0000313" key="18">
    <source>
        <dbReference type="Proteomes" id="UP000572680"/>
    </source>
</evidence>
<dbReference type="PROSITE" id="PS00545">
    <property type="entry name" value="ALDOSE_1_EPIMERASE"/>
    <property type="match status" value="1"/>
</dbReference>
<comment type="similarity">
    <text evidence="4 12">Belongs to the aldose epimerase family.</text>
</comment>
<sequence>MRLIPTLAATALVAAGTVAALPASAATRAPQISKEAFGKLPSGTAIERYTLSNGKGMRVRVLTYGGIVQSLEVPDRRGRSGNVALGFKTLDGYLSEAYKTENPYFGAIIGRFGNRIGKARFTLDGKTYTLPANDNGNTLHGGDAGFDERVWKAEPVRKGNEVALRLTRVSPDGEEGFPGKLSVAVTYTLTQRGQLRIGYRATTDKPTVVNLTNHTYFNLAGEGSGDVYGHRLQLNAKRYTPVDSALIPTGKIDPVAGTPLDFTKPRAIGERIRDGHPQMVLGRGYDHNFVLDGRHAARVTEPRTGRVMDVHTTEPGIQFYSGNFLTGRLVGTGGRMYRQGDGFCLETQHFPDSPNKPSFPSTVLRPGQTYDTTTTYAFSAR</sequence>
<dbReference type="InterPro" id="IPR015443">
    <property type="entry name" value="Aldose_1-epimerase"/>
</dbReference>
<comment type="subunit">
    <text evidence="5">Monomer.</text>
</comment>
<evidence type="ECO:0000256" key="7">
    <source>
        <dbReference type="ARBA" id="ARBA00014165"/>
    </source>
</evidence>